<evidence type="ECO:0000313" key="2">
    <source>
        <dbReference type="Proteomes" id="UP000243579"/>
    </source>
</evidence>
<dbReference type="Proteomes" id="UP000243579">
    <property type="component" value="Unassembled WGS sequence"/>
</dbReference>
<accession>A0A1V9YLG5</accession>
<gene>
    <name evidence="1" type="ORF">ACHHYP_10435</name>
</gene>
<dbReference type="AlphaFoldDB" id="A0A1V9YLG5"/>
<proteinExistence type="predicted"/>
<reference evidence="1 2" key="1">
    <citation type="journal article" date="2014" name="Genome Biol. Evol.">
        <title>The secreted proteins of Achlya hypogyna and Thraustotheca clavata identify the ancestral oomycete secretome and reveal gene acquisitions by horizontal gene transfer.</title>
        <authorList>
            <person name="Misner I."/>
            <person name="Blouin N."/>
            <person name="Leonard G."/>
            <person name="Richards T.A."/>
            <person name="Lane C.E."/>
        </authorList>
    </citation>
    <scope>NUCLEOTIDE SEQUENCE [LARGE SCALE GENOMIC DNA]</scope>
    <source>
        <strain evidence="1 2">ATCC 48635</strain>
    </source>
</reference>
<name>A0A1V9YLG5_ACHHY</name>
<dbReference type="OrthoDB" id="73516at2759"/>
<sequence>MDAKRATDKREYNRLKQRAFRKKVEAELADLHKTIYHLETALRTARPQRTGGPLPWADVAAAFAQATEASLHTNRALRCDLERNKELARRMHAWLGAPGNHRVPDNRYSNWAPVGLPDGWEARQHAFRWITDRLFAHAEPLLHFHGLYRGARTTFGEIAVHVSTNGAHEYCTKYQRLLSAPLERVVAAYKVIGSARGGDFMLAGRHALDEDITSLMEEDIVYSQGVFTRAGVAWIDNKVWRTYVDRDRLVIVSQNVADDSKHPLTPMQRFRCNVVVAERINASSTLVRQLNINSHAFTKDGFVSPAIEAQQFNVDVAHIEAAEDQLALLAQHIRTVRNQMFCRSMDQSLDAALRGTNSE</sequence>
<keyword evidence="2" id="KW-1185">Reference proteome</keyword>
<organism evidence="1 2">
    <name type="scientific">Achlya hypogyna</name>
    <name type="common">Oomycete</name>
    <name type="synonym">Protoachlya hypogyna</name>
    <dbReference type="NCBI Taxonomy" id="1202772"/>
    <lineage>
        <taxon>Eukaryota</taxon>
        <taxon>Sar</taxon>
        <taxon>Stramenopiles</taxon>
        <taxon>Oomycota</taxon>
        <taxon>Saprolegniomycetes</taxon>
        <taxon>Saprolegniales</taxon>
        <taxon>Achlyaceae</taxon>
        <taxon>Achlya</taxon>
    </lineage>
</organism>
<comment type="caution">
    <text evidence="1">The sequence shown here is derived from an EMBL/GenBank/DDBJ whole genome shotgun (WGS) entry which is preliminary data.</text>
</comment>
<evidence type="ECO:0000313" key="1">
    <source>
        <dbReference type="EMBL" id="OQR86553.1"/>
    </source>
</evidence>
<protein>
    <submittedName>
        <fullName evidence="1">Uncharacterized protein</fullName>
    </submittedName>
</protein>
<dbReference type="EMBL" id="JNBR01001498">
    <property type="protein sequence ID" value="OQR86553.1"/>
    <property type="molecule type" value="Genomic_DNA"/>
</dbReference>